<sequence>MPGFTWMDAIPLWAFFPLTVAVVHCVIELGYRLGRFRRDVTPDEKEAPVGAMSAAALGLLAFFLAFTFGFTGARFEERRSALIDEVNAIGTCFLRSQTLPPDQCARIQTGLRKYVEIRMNARTPETMWPAIQESEKIHDQLWAFALRAAETDRSAVTALFISSLNDVIDLHTKRVTFGLQGRLPGIVWLALVVVTVLSMGVLGYLEGLSRSRRSPALIAVVLTFSTILTLVADLDRPTEGTLRIGPQLMIDLGRKLQIENSAP</sequence>
<evidence type="ECO:0008006" key="4">
    <source>
        <dbReference type="Google" id="ProtNLM"/>
    </source>
</evidence>
<dbReference type="RefSeq" id="WP_145034442.1">
    <property type="nucleotide sequence ID" value="NZ_CP036271.1"/>
</dbReference>
<evidence type="ECO:0000256" key="1">
    <source>
        <dbReference type="SAM" id="Phobius"/>
    </source>
</evidence>
<keyword evidence="1" id="KW-1133">Transmembrane helix</keyword>
<dbReference type="OrthoDB" id="272864at2"/>
<dbReference type="KEGG" id="ccos:Pan44_51140"/>
<keyword evidence="1" id="KW-0472">Membrane</keyword>
<dbReference type="InParanoid" id="A0A517SLQ1"/>
<protein>
    <recommendedName>
        <fullName evidence="4">DUF4239 domain-containing protein</fullName>
    </recommendedName>
</protein>
<evidence type="ECO:0000313" key="2">
    <source>
        <dbReference type="EMBL" id="QDT57049.1"/>
    </source>
</evidence>
<reference evidence="2 3" key="1">
    <citation type="submission" date="2019-02" db="EMBL/GenBank/DDBJ databases">
        <title>Deep-cultivation of Planctomycetes and their phenomic and genomic characterization uncovers novel biology.</title>
        <authorList>
            <person name="Wiegand S."/>
            <person name="Jogler M."/>
            <person name="Boedeker C."/>
            <person name="Pinto D."/>
            <person name="Vollmers J."/>
            <person name="Rivas-Marin E."/>
            <person name="Kohn T."/>
            <person name="Peeters S.H."/>
            <person name="Heuer A."/>
            <person name="Rast P."/>
            <person name="Oberbeckmann S."/>
            <person name="Bunk B."/>
            <person name="Jeske O."/>
            <person name="Meyerdierks A."/>
            <person name="Storesund J.E."/>
            <person name="Kallscheuer N."/>
            <person name="Luecker S."/>
            <person name="Lage O.M."/>
            <person name="Pohl T."/>
            <person name="Merkel B.J."/>
            <person name="Hornburger P."/>
            <person name="Mueller R.-W."/>
            <person name="Bruemmer F."/>
            <person name="Labrenz M."/>
            <person name="Spormann A.M."/>
            <person name="Op den Camp H."/>
            <person name="Overmann J."/>
            <person name="Amann R."/>
            <person name="Jetten M.S.M."/>
            <person name="Mascher T."/>
            <person name="Medema M.H."/>
            <person name="Devos D.P."/>
            <person name="Kaster A.-K."/>
            <person name="Ovreas L."/>
            <person name="Rohde M."/>
            <person name="Galperin M.Y."/>
            <person name="Jogler C."/>
        </authorList>
    </citation>
    <scope>NUCLEOTIDE SEQUENCE [LARGE SCALE GENOMIC DNA]</scope>
    <source>
        <strain evidence="2 3">Pan44</strain>
    </source>
</reference>
<proteinExistence type="predicted"/>
<dbReference type="AlphaFoldDB" id="A0A517SLQ1"/>
<dbReference type="EMBL" id="CP036271">
    <property type="protein sequence ID" value="QDT57049.1"/>
    <property type="molecule type" value="Genomic_DNA"/>
</dbReference>
<name>A0A517SLQ1_9PLAN</name>
<dbReference type="Proteomes" id="UP000315700">
    <property type="component" value="Chromosome"/>
</dbReference>
<gene>
    <name evidence="2" type="ORF">Pan44_51140</name>
</gene>
<dbReference type="Pfam" id="PF14023">
    <property type="entry name" value="Bestrophin-like"/>
    <property type="match status" value="1"/>
</dbReference>
<keyword evidence="3" id="KW-1185">Reference proteome</keyword>
<dbReference type="InterPro" id="IPR025333">
    <property type="entry name" value="DUF4239"/>
</dbReference>
<keyword evidence="1" id="KW-0812">Transmembrane</keyword>
<feature type="transmembrane region" description="Helical" evidence="1">
    <location>
        <begin position="216"/>
        <end position="234"/>
    </location>
</feature>
<accession>A0A517SLQ1</accession>
<feature type="transmembrane region" description="Helical" evidence="1">
    <location>
        <begin position="183"/>
        <end position="204"/>
    </location>
</feature>
<organism evidence="2 3">
    <name type="scientific">Caulifigura coniformis</name>
    <dbReference type="NCBI Taxonomy" id="2527983"/>
    <lineage>
        <taxon>Bacteria</taxon>
        <taxon>Pseudomonadati</taxon>
        <taxon>Planctomycetota</taxon>
        <taxon>Planctomycetia</taxon>
        <taxon>Planctomycetales</taxon>
        <taxon>Planctomycetaceae</taxon>
        <taxon>Caulifigura</taxon>
    </lineage>
</organism>
<feature type="transmembrane region" description="Helical" evidence="1">
    <location>
        <begin position="49"/>
        <end position="70"/>
    </location>
</feature>
<evidence type="ECO:0000313" key="3">
    <source>
        <dbReference type="Proteomes" id="UP000315700"/>
    </source>
</evidence>